<evidence type="ECO:0000256" key="1">
    <source>
        <dbReference type="ARBA" id="ARBA00004606"/>
    </source>
</evidence>
<evidence type="ECO:0000256" key="6">
    <source>
        <dbReference type="ARBA" id="ARBA00022968"/>
    </source>
</evidence>
<keyword evidence="8" id="KW-0472">Membrane</keyword>
<evidence type="ECO:0000256" key="4">
    <source>
        <dbReference type="ARBA" id="ARBA00022679"/>
    </source>
</evidence>
<evidence type="ECO:0000256" key="2">
    <source>
        <dbReference type="ARBA" id="ARBA00006351"/>
    </source>
</evidence>
<keyword evidence="3" id="KW-0328">Glycosyltransferase</keyword>
<evidence type="ECO:0000256" key="12">
    <source>
        <dbReference type="ARBA" id="ARBA00049181"/>
    </source>
</evidence>
<keyword evidence="14" id="KW-1185">Reference proteome</keyword>
<sequence length="364" mass="42144">MKLAYRCVLLAILTIICGLFLVRKVYRNGIGEIQNEQESKIDDVEAHLAPVGSYSGNETKFVIHLVLVVCGDRLKQAMICIKSALLFARSPLKVHIFAENELKKPLEDQLHSWRDSFDQHWTFVVQALSFPAESENEWKKLFKPCAAQRLFLPSAMNDTDAVIYVDIDTLFLSPVDILWDKFNFMNSSQMAALAPESEDFSTGWYNRFARHPYYGPLGLNSGVMLMNLTRFRRFQWELYLVPTYQQYKLNITWGDQDIINIIFHYHADKILVLPCEFNYRPDHCMYMSVCRTVENNGVYVLHGNRGAFINEKQPTFRAFYDSFNEFIPGEKLTSLVELVSAKFDATSPSNCGKMRKFLLKNLEY</sequence>
<dbReference type="InterPro" id="IPR029044">
    <property type="entry name" value="Nucleotide-diphossugar_trans"/>
</dbReference>
<comment type="similarity">
    <text evidence="2">Belongs to the glycosyltransferase 8 family.</text>
</comment>
<keyword evidence="5" id="KW-0812">Transmembrane</keyword>
<dbReference type="EC" id="2.4.2.42" evidence="11"/>
<dbReference type="PANTHER" id="PTHR46012:SF2">
    <property type="entry name" value="IP22168P"/>
    <property type="match status" value="1"/>
</dbReference>
<dbReference type="PANTHER" id="PTHR46012">
    <property type="entry name" value="IP22168P"/>
    <property type="match status" value="1"/>
</dbReference>
<comment type="catalytic activity">
    <reaction evidence="12">
        <text>3-O-(beta-D-glucosyl)-L-seryl-[EGF-like domain protein] + UDP-alpha-D-xylose = 3-O-[alpha-D-xylosyl-(1-&gt;3)-beta-D-glucosyl]-L-seryl-[EGF-like domain protein] + UDP + H(+)</text>
        <dbReference type="Rhea" id="RHEA:56064"/>
        <dbReference type="Rhea" id="RHEA-COMP:14610"/>
        <dbReference type="Rhea" id="RHEA-COMP:14611"/>
        <dbReference type="ChEBI" id="CHEBI:15378"/>
        <dbReference type="ChEBI" id="CHEBI:57632"/>
        <dbReference type="ChEBI" id="CHEBI:58223"/>
        <dbReference type="ChEBI" id="CHEBI:140575"/>
        <dbReference type="ChEBI" id="CHEBI:140576"/>
        <dbReference type="EC" id="2.4.2.42"/>
    </reaction>
</comment>
<dbReference type="GO" id="GO:0016266">
    <property type="term" value="P:protein O-linked glycosylation via N-acetyl-galactosamine"/>
    <property type="evidence" value="ECO:0007669"/>
    <property type="project" value="TreeGrafter"/>
</dbReference>
<keyword evidence="9" id="KW-0325">Glycoprotein</keyword>
<dbReference type="Proteomes" id="UP001187531">
    <property type="component" value="Unassembled WGS sequence"/>
</dbReference>
<evidence type="ECO:0000256" key="10">
    <source>
        <dbReference type="ARBA" id="ARBA00037301"/>
    </source>
</evidence>
<dbReference type="GO" id="GO:0016020">
    <property type="term" value="C:membrane"/>
    <property type="evidence" value="ECO:0007669"/>
    <property type="project" value="UniProtKB-SubCell"/>
</dbReference>
<protein>
    <recommendedName>
        <fullName evidence="11">UDP-D-xylose:beta-D-glucoside alpha-1,3-D-xylosyltransferase</fullName>
        <ecNumber evidence="11">2.4.2.42</ecNumber>
    </recommendedName>
</protein>
<evidence type="ECO:0000256" key="5">
    <source>
        <dbReference type="ARBA" id="ARBA00022692"/>
    </source>
</evidence>
<reference evidence="13" key="1">
    <citation type="submission" date="2023-07" db="EMBL/GenBank/DDBJ databases">
        <title>Chromosome-level genome assembly of Artemia franciscana.</title>
        <authorList>
            <person name="Jo E."/>
        </authorList>
    </citation>
    <scope>NUCLEOTIDE SEQUENCE</scope>
    <source>
        <tissue evidence="13">Whole body</tissue>
    </source>
</reference>
<evidence type="ECO:0000256" key="11">
    <source>
        <dbReference type="ARBA" id="ARBA00038854"/>
    </source>
</evidence>
<evidence type="ECO:0000313" key="13">
    <source>
        <dbReference type="EMBL" id="KAK2724581.1"/>
    </source>
</evidence>
<dbReference type="InterPro" id="IPR051993">
    <property type="entry name" value="Glycosyltransferase_8"/>
</dbReference>
<evidence type="ECO:0000256" key="9">
    <source>
        <dbReference type="ARBA" id="ARBA00023180"/>
    </source>
</evidence>
<keyword evidence="4" id="KW-0808">Transferase</keyword>
<dbReference type="Gene3D" id="3.90.550.10">
    <property type="entry name" value="Spore Coat Polysaccharide Biosynthesis Protein SpsA, Chain A"/>
    <property type="match status" value="1"/>
</dbReference>
<dbReference type="InterPro" id="IPR002495">
    <property type="entry name" value="Glyco_trans_8"/>
</dbReference>
<evidence type="ECO:0000256" key="3">
    <source>
        <dbReference type="ARBA" id="ARBA00022676"/>
    </source>
</evidence>
<dbReference type="Pfam" id="PF01501">
    <property type="entry name" value="Glyco_transf_8"/>
    <property type="match status" value="1"/>
</dbReference>
<keyword evidence="7" id="KW-1133">Transmembrane helix</keyword>
<evidence type="ECO:0000256" key="8">
    <source>
        <dbReference type="ARBA" id="ARBA00023136"/>
    </source>
</evidence>
<keyword evidence="6" id="KW-0735">Signal-anchor</keyword>
<comment type="subcellular location">
    <subcellularLocation>
        <location evidence="1">Membrane</location>
        <topology evidence="1">Single-pass type II membrane protein</topology>
    </subcellularLocation>
</comment>
<dbReference type="SUPFAM" id="SSF53448">
    <property type="entry name" value="Nucleotide-diphospho-sugar transferases"/>
    <property type="match status" value="1"/>
</dbReference>
<evidence type="ECO:0000256" key="7">
    <source>
        <dbReference type="ARBA" id="ARBA00022989"/>
    </source>
</evidence>
<gene>
    <name evidence="13" type="ORF">QYM36_001167</name>
</gene>
<comment type="function">
    <text evidence="10">Glycosyltransferase which elongates the O-linked glucose attached to EGF-like repeats in the extracellular domain of Notch proteins by catalyzing the addition of xylose.</text>
</comment>
<dbReference type="EMBL" id="JAVRJZ010000003">
    <property type="protein sequence ID" value="KAK2724581.1"/>
    <property type="molecule type" value="Genomic_DNA"/>
</dbReference>
<proteinExistence type="inferred from homology"/>
<comment type="caution">
    <text evidence="13">The sequence shown here is derived from an EMBL/GenBank/DDBJ whole genome shotgun (WGS) entry which is preliminary data.</text>
</comment>
<organism evidence="13 14">
    <name type="scientific">Artemia franciscana</name>
    <name type="common">Brine shrimp</name>
    <name type="synonym">Artemia sanfranciscana</name>
    <dbReference type="NCBI Taxonomy" id="6661"/>
    <lineage>
        <taxon>Eukaryota</taxon>
        <taxon>Metazoa</taxon>
        <taxon>Ecdysozoa</taxon>
        <taxon>Arthropoda</taxon>
        <taxon>Crustacea</taxon>
        <taxon>Branchiopoda</taxon>
        <taxon>Anostraca</taxon>
        <taxon>Artemiidae</taxon>
        <taxon>Artemia</taxon>
    </lineage>
</organism>
<evidence type="ECO:0000313" key="14">
    <source>
        <dbReference type="Proteomes" id="UP001187531"/>
    </source>
</evidence>
<accession>A0AA88IDD2</accession>
<dbReference type="GO" id="GO:0140563">
    <property type="term" value="F:UDP-D-xylose:beta-D-glucoside alpha-1,3-D-xylosyltransferase activity"/>
    <property type="evidence" value="ECO:0007669"/>
    <property type="project" value="UniProtKB-EC"/>
</dbReference>
<name>A0AA88IDD2_ARTSF</name>
<dbReference type="AlphaFoldDB" id="A0AA88IDD2"/>